<comment type="pathway">
    <text evidence="1">Lipid metabolism.</text>
</comment>
<dbReference type="Pfam" id="PF01553">
    <property type="entry name" value="Acyltransferase"/>
    <property type="match status" value="1"/>
</dbReference>
<evidence type="ECO:0000256" key="4">
    <source>
        <dbReference type="ARBA" id="ARBA00023098"/>
    </source>
</evidence>
<keyword evidence="4" id="KW-0443">Lipid metabolism</keyword>
<name>A0ABR6X9D2_9BURK</name>
<accession>A0ABR6X9D2</accession>
<dbReference type="EMBL" id="JACOFW010000031">
    <property type="protein sequence ID" value="MBC3809338.1"/>
    <property type="molecule type" value="Genomic_DNA"/>
</dbReference>
<dbReference type="Proteomes" id="UP000648257">
    <property type="component" value="Unassembled WGS sequence"/>
</dbReference>
<evidence type="ECO:0000256" key="5">
    <source>
        <dbReference type="ARBA" id="ARBA00023315"/>
    </source>
</evidence>
<proteinExistence type="predicted"/>
<evidence type="ECO:0000256" key="2">
    <source>
        <dbReference type="ARBA" id="ARBA00022516"/>
    </source>
</evidence>
<organism evidence="7 8">
    <name type="scientific">Undibacterium seohonense</name>
    <dbReference type="NCBI Taxonomy" id="1344950"/>
    <lineage>
        <taxon>Bacteria</taxon>
        <taxon>Pseudomonadati</taxon>
        <taxon>Pseudomonadota</taxon>
        <taxon>Betaproteobacteria</taxon>
        <taxon>Burkholderiales</taxon>
        <taxon>Oxalobacteraceae</taxon>
        <taxon>Undibacterium</taxon>
    </lineage>
</organism>
<keyword evidence="8" id="KW-1185">Reference proteome</keyword>
<dbReference type="SUPFAM" id="SSF69593">
    <property type="entry name" value="Glycerol-3-phosphate (1)-acyltransferase"/>
    <property type="match status" value="1"/>
</dbReference>
<dbReference type="SMART" id="SM00563">
    <property type="entry name" value="PlsC"/>
    <property type="match status" value="1"/>
</dbReference>
<sequence length="247" mass="27183">MPKLRFARVMLHVFAGVLTCAFIFPFIAAGKREALVRRWSSQLLGLCNVRVKFIDQSGGQIADHALIIANHVSWLDIFVINSWQACHFVAKADIRSWPIAGWLSAQAGTIFLARGKQREVRRIYEGLVQQLEQNKRIAFFPEGTTGAQGGVLPFHPNLFEAAIEAKVPVLPFAVRYVDAQGQLHPAADFIGEMTFAESMKLILASGEMTAELIQLPNIPTEGAHRREVAQAARVIVAKALGVSLDSV</sequence>
<feature type="domain" description="Phospholipid/glycerol acyltransferase" evidence="6">
    <location>
        <begin position="65"/>
        <end position="177"/>
    </location>
</feature>
<keyword evidence="3" id="KW-0808">Transferase</keyword>
<keyword evidence="5 7" id="KW-0012">Acyltransferase</keyword>
<evidence type="ECO:0000259" key="6">
    <source>
        <dbReference type="SMART" id="SM00563"/>
    </source>
</evidence>
<gene>
    <name evidence="7" type="ORF">H8K52_18515</name>
</gene>
<dbReference type="RefSeq" id="WP_186924399.1">
    <property type="nucleotide sequence ID" value="NZ_JACOFW010000031.1"/>
</dbReference>
<keyword evidence="2" id="KW-0444">Lipid biosynthesis</keyword>
<evidence type="ECO:0000256" key="3">
    <source>
        <dbReference type="ARBA" id="ARBA00022679"/>
    </source>
</evidence>
<comment type="caution">
    <text evidence="7">The sequence shown here is derived from an EMBL/GenBank/DDBJ whole genome shotgun (WGS) entry which is preliminary data.</text>
</comment>
<protein>
    <submittedName>
        <fullName evidence="7">1-acyl-sn-glycerol-3-phosphate acyltransferase</fullName>
    </submittedName>
</protein>
<dbReference type="PANTHER" id="PTHR10434">
    <property type="entry name" value="1-ACYL-SN-GLYCEROL-3-PHOSPHATE ACYLTRANSFERASE"/>
    <property type="match status" value="1"/>
</dbReference>
<dbReference type="GO" id="GO:0016746">
    <property type="term" value="F:acyltransferase activity"/>
    <property type="evidence" value="ECO:0007669"/>
    <property type="project" value="UniProtKB-KW"/>
</dbReference>
<evidence type="ECO:0000313" key="8">
    <source>
        <dbReference type="Proteomes" id="UP000648257"/>
    </source>
</evidence>
<dbReference type="PANTHER" id="PTHR10434:SF64">
    <property type="entry name" value="1-ACYL-SN-GLYCEROL-3-PHOSPHATE ACYLTRANSFERASE-RELATED"/>
    <property type="match status" value="1"/>
</dbReference>
<dbReference type="CDD" id="cd07989">
    <property type="entry name" value="LPLAT_AGPAT-like"/>
    <property type="match status" value="1"/>
</dbReference>
<evidence type="ECO:0000313" key="7">
    <source>
        <dbReference type="EMBL" id="MBC3809338.1"/>
    </source>
</evidence>
<reference evidence="7 8" key="1">
    <citation type="submission" date="2020-08" db="EMBL/GenBank/DDBJ databases">
        <title>Novel species isolated from subtropical streams in China.</title>
        <authorList>
            <person name="Lu H."/>
        </authorList>
    </citation>
    <scope>NUCLEOTIDE SEQUENCE [LARGE SCALE GENOMIC DNA]</scope>
    <source>
        <strain evidence="7 8">KACC 16656</strain>
    </source>
</reference>
<evidence type="ECO:0000256" key="1">
    <source>
        <dbReference type="ARBA" id="ARBA00005189"/>
    </source>
</evidence>
<dbReference type="InterPro" id="IPR002123">
    <property type="entry name" value="Plipid/glycerol_acylTrfase"/>
</dbReference>